<protein>
    <submittedName>
        <fullName evidence="7">IPP transferase</fullName>
    </submittedName>
</protein>
<reference evidence="7" key="1">
    <citation type="submission" date="2022-05" db="EMBL/GenBank/DDBJ databases">
        <title>The Musa troglodytarum L. genome provides insights into the mechanism of non-climacteric behaviour and enrichment of carotenoids.</title>
        <authorList>
            <person name="Wang J."/>
        </authorList>
    </citation>
    <scope>NUCLEOTIDE SEQUENCE</scope>
    <source>
        <tissue evidence="7">Leaf</tissue>
    </source>
</reference>
<dbReference type="GO" id="GO:0005524">
    <property type="term" value="F:ATP binding"/>
    <property type="evidence" value="ECO:0007669"/>
    <property type="project" value="UniProtKB-KW"/>
</dbReference>
<dbReference type="GO" id="GO:0005739">
    <property type="term" value="C:mitochondrion"/>
    <property type="evidence" value="ECO:0007669"/>
    <property type="project" value="TreeGrafter"/>
</dbReference>
<feature type="region of interest" description="Disordered" evidence="6">
    <location>
        <begin position="1"/>
        <end position="31"/>
    </location>
</feature>
<dbReference type="InterPro" id="IPR039657">
    <property type="entry name" value="Dimethylallyltransferase"/>
</dbReference>
<feature type="compositionally biased region" description="Gly residues" evidence="6">
    <location>
        <begin position="19"/>
        <end position="30"/>
    </location>
</feature>
<evidence type="ECO:0000256" key="4">
    <source>
        <dbReference type="ARBA" id="ARBA00022741"/>
    </source>
</evidence>
<dbReference type="PANTHER" id="PTHR11088:SF82">
    <property type="entry name" value="TRNA DIMETHYLALLYLTRANSFERASE 2"/>
    <property type="match status" value="1"/>
</dbReference>
<dbReference type="GO" id="GO:0052381">
    <property type="term" value="F:tRNA dimethylallyltransferase activity"/>
    <property type="evidence" value="ECO:0007669"/>
    <property type="project" value="TreeGrafter"/>
</dbReference>
<comment type="similarity">
    <text evidence="1">Belongs to the IPP transferase family.</text>
</comment>
<dbReference type="Gene3D" id="1.10.20.140">
    <property type="match status" value="1"/>
</dbReference>
<evidence type="ECO:0000313" key="7">
    <source>
        <dbReference type="EMBL" id="URD79974.1"/>
    </source>
</evidence>
<dbReference type="Pfam" id="PF01715">
    <property type="entry name" value="IPPT"/>
    <property type="match status" value="1"/>
</dbReference>
<dbReference type="Gene3D" id="3.40.50.300">
    <property type="entry name" value="P-loop containing nucleotide triphosphate hydrolases"/>
    <property type="match status" value="1"/>
</dbReference>
<keyword evidence="2 7" id="KW-0808">Transferase</keyword>
<keyword evidence="5" id="KW-0067">ATP-binding</keyword>
<dbReference type="GO" id="GO:0009691">
    <property type="term" value="P:cytokinin biosynthetic process"/>
    <property type="evidence" value="ECO:0007669"/>
    <property type="project" value="UniProtKB-KW"/>
</dbReference>
<keyword evidence="8" id="KW-1185">Reference proteome</keyword>
<proteinExistence type="inferred from homology"/>
<accession>A0A9E7EM14</accession>
<dbReference type="InterPro" id="IPR027417">
    <property type="entry name" value="P-loop_NTPase"/>
</dbReference>
<evidence type="ECO:0000256" key="5">
    <source>
        <dbReference type="ARBA" id="ARBA00022840"/>
    </source>
</evidence>
<dbReference type="PANTHER" id="PTHR11088">
    <property type="entry name" value="TRNA DIMETHYLALLYLTRANSFERASE"/>
    <property type="match status" value="1"/>
</dbReference>
<organism evidence="7 8">
    <name type="scientific">Musa troglodytarum</name>
    <name type="common">fe'i banana</name>
    <dbReference type="NCBI Taxonomy" id="320322"/>
    <lineage>
        <taxon>Eukaryota</taxon>
        <taxon>Viridiplantae</taxon>
        <taxon>Streptophyta</taxon>
        <taxon>Embryophyta</taxon>
        <taxon>Tracheophyta</taxon>
        <taxon>Spermatophyta</taxon>
        <taxon>Magnoliopsida</taxon>
        <taxon>Liliopsida</taxon>
        <taxon>Zingiberales</taxon>
        <taxon>Musaceae</taxon>
        <taxon>Musa</taxon>
    </lineage>
</organism>
<dbReference type="SUPFAM" id="SSF52540">
    <property type="entry name" value="P-loop containing nucleoside triphosphate hydrolases"/>
    <property type="match status" value="1"/>
</dbReference>
<dbReference type="GO" id="GO:0006400">
    <property type="term" value="P:tRNA modification"/>
    <property type="evidence" value="ECO:0007669"/>
    <property type="project" value="TreeGrafter"/>
</dbReference>
<name>A0A9E7EM14_9LILI</name>
<evidence type="ECO:0000256" key="3">
    <source>
        <dbReference type="ARBA" id="ARBA00022712"/>
    </source>
</evidence>
<evidence type="ECO:0000256" key="1">
    <source>
        <dbReference type="ARBA" id="ARBA00005842"/>
    </source>
</evidence>
<dbReference type="OrthoDB" id="432483at2759"/>
<keyword evidence="3" id="KW-0203">Cytokinin biosynthesis</keyword>
<sequence>MEDEREAALFEVSNEPISHGGGGGGGGGGEETVAKKKKVVVVMGATGAGKSRLAIDLVSHFSGVEVVNADSMQVYRGLDVVTNKVPLSDRNGSIDPSVEFTSRDFRDLSIPIIDDILSRDGLPVVVGGTNYYIQALVSPFLVDDVVEHLAACSLDGPQELGGADEVASFERLKEIDPVAANRIHPNDHRKIKGYLNLYESSGVLPSNLFQGVNAEACGNQVLRGAHEWEQHKQGRGHRKRISRLSGNQTAHSTVNLTSECNAMLDCSLNSRGDNPLSVSGK</sequence>
<dbReference type="EMBL" id="CP097503">
    <property type="protein sequence ID" value="URD79974.1"/>
    <property type="molecule type" value="Genomic_DNA"/>
</dbReference>
<keyword evidence="4" id="KW-0547">Nucleotide-binding</keyword>
<evidence type="ECO:0000256" key="2">
    <source>
        <dbReference type="ARBA" id="ARBA00022679"/>
    </source>
</evidence>
<dbReference type="Proteomes" id="UP001055439">
    <property type="component" value="Chromosome 10"/>
</dbReference>
<evidence type="ECO:0000313" key="8">
    <source>
        <dbReference type="Proteomes" id="UP001055439"/>
    </source>
</evidence>
<evidence type="ECO:0000256" key="6">
    <source>
        <dbReference type="SAM" id="MobiDB-lite"/>
    </source>
</evidence>
<dbReference type="AlphaFoldDB" id="A0A9E7EM14"/>
<gene>
    <name evidence="7" type="ORF">MUK42_02424</name>
</gene>